<dbReference type="SMART" id="SM00044">
    <property type="entry name" value="CYCc"/>
    <property type="match status" value="1"/>
</dbReference>
<keyword evidence="2" id="KW-0472">Membrane</keyword>
<dbReference type="GO" id="GO:0006171">
    <property type="term" value="P:cAMP biosynthetic process"/>
    <property type="evidence" value="ECO:0007669"/>
    <property type="project" value="TreeGrafter"/>
</dbReference>
<dbReference type="PANTHER" id="PTHR43081:SF18">
    <property type="entry name" value="BLL7624 PROTEIN"/>
    <property type="match status" value="1"/>
</dbReference>
<reference evidence="4 5" key="1">
    <citation type="submission" date="2019-03" db="EMBL/GenBank/DDBJ databases">
        <title>Genomic Encyclopedia of Type Strains, Phase IV (KMG-IV): sequencing the most valuable type-strain genomes for metagenomic binning, comparative biology and taxonomic classification.</title>
        <authorList>
            <person name="Goeker M."/>
        </authorList>
    </citation>
    <scope>NUCLEOTIDE SEQUENCE [LARGE SCALE GENOMIC DNA]</scope>
    <source>
        <strain evidence="4 5">DSM 26377</strain>
    </source>
</reference>
<gene>
    <name evidence="4" type="ORF">DFR24_1426</name>
</gene>
<keyword evidence="2" id="KW-1133">Transmembrane helix</keyword>
<name>A0A4S3K850_9GAMM</name>
<feature type="transmembrane region" description="Helical" evidence="2">
    <location>
        <begin position="138"/>
        <end position="155"/>
    </location>
</feature>
<feature type="transmembrane region" description="Helical" evidence="2">
    <location>
        <begin position="48"/>
        <end position="70"/>
    </location>
</feature>
<comment type="caution">
    <text evidence="4">The sequence shown here is derived from an EMBL/GenBank/DDBJ whole genome shotgun (WGS) entry which is preliminary data.</text>
</comment>
<dbReference type="PROSITE" id="PS50125">
    <property type="entry name" value="GUANYLATE_CYCLASE_2"/>
    <property type="match status" value="1"/>
</dbReference>
<dbReference type="GO" id="GO:0004016">
    <property type="term" value="F:adenylate cyclase activity"/>
    <property type="evidence" value="ECO:0007669"/>
    <property type="project" value="UniProtKB-ARBA"/>
</dbReference>
<evidence type="ECO:0000256" key="1">
    <source>
        <dbReference type="SAM" id="MobiDB-lite"/>
    </source>
</evidence>
<dbReference type="CDD" id="cd07302">
    <property type="entry name" value="CHD"/>
    <property type="match status" value="1"/>
</dbReference>
<dbReference type="SUPFAM" id="SSF55073">
    <property type="entry name" value="Nucleotide cyclase"/>
    <property type="match status" value="1"/>
</dbReference>
<feature type="domain" description="Guanylate cyclase" evidence="3">
    <location>
        <begin position="276"/>
        <end position="411"/>
    </location>
</feature>
<evidence type="ECO:0000313" key="4">
    <source>
        <dbReference type="EMBL" id="TDU32038.1"/>
    </source>
</evidence>
<dbReference type="Gene3D" id="3.30.70.1230">
    <property type="entry name" value="Nucleotide cyclase"/>
    <property type="match status" value="1"/>
</dbReference>
<dbReference type="AlphaFoldDB" id="A0A4S3K850"/>
<protein>
    <submittedName>
        <fullName evidence="4">Class 3 adenylate cyclase</fullName>
    </submittedName>
</protein>
<dbReference type="Proteomes" id="UP000295341">
    <property type="component" value="Unassembled WGS sequence"/>
</dbReference>
<dbReference type="EMBL" id="SOBT01000008">
    <property type="protein sequence ID" value="TDU32038.1"/>
    <property type="molecule type" value="Genomic_DNA"/>
</dbReference>
<accession>A0A4S3K850</accession>
<dbReference type="GO" id="GO:0035556">
    <property type="term" value="P:intracellular signal transduction"/>
    <property type="evidence" value="ECO:0007669"/>
    <property type="project" value="InterPro"/>
</dbReference>
<sequence>MAPGDVVPANTDPRGLVDAANDGRPPDLRTRLVERFIAFNTWPASRKLALLTGPVLLAHLVGSTVAHFGFDASANIDLARLDTFLGWWSGAVAGFFALSLWLVYTARDWRAVPYAWVAVYSLFIVWMLHLFGTMSSPHMLWYPAVITLWAIYFDERVGVFSAAYLFVWIVLVGVLEVQGVIDYAPLLLDRTVDAQRNLGWLSAHVLVTVVLLSLSFLLQWLALSVRRVQETRLRQANALLDRSMRLIRRYVPTQIADDILAGGAQATGDNERRRLTIFFSDLVGFTEIAERLDPEDLSRIINEYFSEMTAIAERNGGTVDELSGDAILVLFGAPRFTNDRDHALRSVRTALQMQEAVRVLNARWAADGIDVAFCVRMGINSGVVTIGHFGSPDRMKYTALGTHVNVAARLQAICEPAQILISQATWLLVNDRMECASRGDVQLKGLQRPVTTYQVIGPH</sequence>
<evidence type="ECO:0000259" key="3">
    <source>
        <dbReference type="PROSITE" id="PS50125"/>
    </source>
</evidence>
<dbReference type="InterPro" id="IPR050697">
    <property type="entry name" value="Adenylyl/Guanylyl_Cyclase_3/4"/>
</dbReference>
<evidence type="ECO:0000256" key="2">
    <source>
        <dbReference type="SAM" id="Phobius"/>
    </source>
</evidence>
<proteinExistence type="predicted"/>
<organism evidence="4 5">
    <name type="scientific">Panacagrimonas perspica</name>
    <dbReference type="NCBI Taxonomy" id="381431"/>
    <lineage>
        <taxon>Bacteria</taxon>
        <taxon>Pseudomonadati</taxon>
        <taxon>Pseudomonadota</taxon>
        <taxon>Gammaproteobacteria</taxon>
        <taxon>Nevskiales</taxon>
        <taxon>Nevskiaceae</taxon>
        <taxon>Panacagrimonas</taxon>
    </lineage>
</organism>
<evidence type="ECO:0000313" key="5">
    <source>
        <dbReference type="Proteomes" id="UP000295341"/>
    </source>
</evidence>
<keyword evidence="5" id="KW-1185">Reference proteome</keyword>
<keyword evidence="2" id="KW-0812">Transmembrane</keyword>
<dbReference type="InterPro" id="IPR029787">
    <property type="entry name" value="Nucleotide_cyclase"/>
</dbReference>
<feature type="transmembrane region" description="Helical" evidence="2">
    <location>
        <begin position="201"/>
        <end position="223"/>
    </location>
</feature>
<dbReference type="Pfam" id="PF00211">
    <property type="entry name" value="Guanylate_cyc"/>
    <property type="match status" value="1"/>
</dbReference>
<dbReference type="InterPro" id="IPR001054">
    <property type="entry name" value="A/G_cyclase"/>
</dbReference>
<feature type="transmembrane region" description="Helical" evidence="2">
    <location>
        <begin position="111"/>
        <end position="132"/>
    </location>
</feature>
<feature type="region of interest" description="Disordered" evidence="1">
    <location>
        <begin position="1"/>
        <end position="23"/>
    </location>
</feature>
<dbReference type="PANTHER" id="PTHR43081">
    <property type="entry name" value="ADENYLATE CYCLASE, TERMINAL-DIFFERENTIATION SPECIFIC-RELATED"/>
    <property type="match status" value="1"/>
</dbReference>
<feature type="transmembrane region" description="Helical" evidence="2">
    <location>
        <begin position="85"/>
        <end position="104"/>
    </location>
</feature>
<feature type="transmembrane region" description="Helical" evidence="2">
    <location>
        <begin position="162"/>
        <end position="181"/>
    </location>
</feature>